<dbReference type="Pfam" id="PF13385">
    <property type="entry name" value="Laminin_G_3"/>
    <property type="match status" value="1"/>
</dbReference>
<dbReference type="SUPFAM" id="SSF49899">
    <property type="entry name" value="Concanavalin A-like lectins/glucanases"/>
    <property type="match status" value="1"/>
</dbReference>
<evidence type="ECO:0000313" key="4">
    <source>
        <dbReference type="EMBL" id="ASV73136.1"/>
    </source>
</evidence>
<dbReference type="InterPro" id="IPR006558">
    <property type="entry name" value="LamG-like"/>
</dbReference>
<proteinExistence type="predicted"/>
<keyword evidence="2" id="KW-1015">Disulfide bond</keyword>
<gene>
    <name evidence="4" type="ORF">THTE_0534</name>
</gene>
<feature type="domain" description="LamG-like jellyroll fold" evidence="3">
    <location>
        <begin position="24"/>
        <end position="159"/>
    </location>
</feature>
<dbReference type="KEGG" id="ttf:THTE_0534"/>
<dbReference type="Gene3D" id="2.60.120.200">
    <property type="match status" value="1"/>
</dbReference>
<evidence type="ECO:0000256" key="2">
    <source>
        <dbReference type="ARBA" id="ARBA00023157"/>
    </source>
</evidence>
<dbReference type="RefSeq" id="WP_095413832.1">
    <property type="nucleotide sequence ID" value="NZ_CP018477.1"/>
</dbReference>
<sequence>MARTFNGSNQFLRRAEALSFTYPLTLALWVYPQRSNLYEDVLSLARSADNSTGWFLQLRGPDGMKAAAVTAYQNTFAIARSSTTFTLNRWCHLAGVFTGASSRMVYLDGVPGSVEGTTLAVPTVDRILIGAWERQGSWMAYFAGYAAEAAVWKVALNSTEIAQLAAGNSPLLVRPGDLVAYWPLGGPFGNDDRDHLAGLYDLTAFNNPGWTDHPSIIYPQPEPPPPPPAIRPAPRFPAVAGNVWTATAGKGAVFCPGAVTGCSAGHVAAGMARNL</sequence>
<dbReference type="AlphaFoldDB" id="A0A286RB02"/>
<keyword evidence="5" id="KW-1185">Reference proteome</keyword>
<dbReference type="OrthoDB" id="1391570at2"/>
<dbReference type="EMBL" id="CP018477">
    <property type="protein sequence ID" value="ASV73136.1"/>
    <property type="molecule type" value="Genomic_DNA"/>
</dbReference>
<organism evidence="4 5">
    <name type="scientific">Thermogutta terrifontis</name>
    <dbReference type="NCBI Taxonomy" id="1331910"/>
    <lineage>
        <taxon>Bacteria</taxon>
        <taxon>Pseudomonadati</taxon>
        <taxon>Planctomycetota</taxon>
        <taxon>Planctomycetia</taxon>
        <taxon>Pirellulales</taxon>
        <taxon>Thermoguttaceae</taxon>
        <taxon>Thermogutta</taxon>
    </lineage>
</organism>
<protein>
    <recommendedName>
        <fullName evidence="3">LamG-like jellyroll fold domain-containing protein</fullName>
    </recommendedName>
</protein>
<dbReference type="Proteomes" id="UP000215086">
    <property type="component" value="Chromosome"/>
</dbReference>
<dbReference type="SMART" id="SM00560">
    <property type="entry name" value="LamGL"/>
    <property type="match status" value="1"/>
</dbReference>
<dbReference type="InterPro" id="IPR013320">
    <property type="entry name" value="ConA-like_dom_sf"/>
</dbReference>
<evidence type="ECO:0000256" key="1">
    <source>
        <dbReference type="ARBA" id="ARBA00022729"/>
    </source>
</evidence>
<reference evidence="4 5" key="1">
    <citation type="journal article" name="Front. Microbiol.">
        <title>Sugar Metabolism of the First Thermophilic Planctomycete Thermogutta terrifontis: Comparative Genomic and Transcriptomic Approaches.</title>
        <authorList>
            <person name="Elcheninov A.G."/>
            <person name="Menzel P."/>
            <person name="Gudbergsdottir S.R."/>
            <person name="Slesarev A.I."/>
            <person name="Kadnikov V.V."/>
            <person name="Krogh A."/>
            <person name="Bonch-Osmolovskaya E.A."/>
            <person name="Peng X."/>
            <person name="Kublanov I.V."/>
        </authorList>
    </citation>
    <scope>NUCLEOTIDE SEQUENCE [LARGE SCALE GENOMIC DNA]</scope>
    <source>
        <strain evidence="4 5">R1</strain>
    </source>
</reference>
<name>A0A286RB02_9BACT</name>
<evidence type="ECO:0000259" key="3">
    <source>
        <dbReference type="SMART" id="SM00560"/>
    </source>
</evidence>
<accession>A0A286RB02</accession>
<keyword evidence="1" id="KW-0732">Signal</keyword>
<evidence type="ECO:0000313" key="5">
    <source>
        <dbReference type="Proteomes" id="UP000215086"/>
    </source>
</evidence>